<comment type="similarity">
    <text evidence="1">Belongs to the 'phage' integrase family.</text>
</comment>
<dbReference type="GO" id="GO:0003677">
    <property type="term" value="F:DNA binding"/>
    <property type="evidence" value="ECO:0007669"/>
    <property type="project" value="UniProtKB-KW"/>
</dbReference>
<proteinExistence type="inferred from homology"/>
<evidence type="ECO:0000256" key="4">
    <source>
        <dbReference type="ARBA" id="ARBA00023172"/>
    </source>
</evidence>
<dbReference type="Gene3D" id="1.10.443.10">
    <property type="entry name" value="Intergrase catalytic core"/>
    <property type="match status" value="1"/>
</dbReference>
<dbReference type="GO" id="GO:0006310">
    <property type="term" value="P:DNA recombination"/>
    <property type="evidence" value="ECO:0007669"/>
    <property type="project" value="UniProtKB-KW"/>
</dbReference>
<dbReference type="SUPFAM" id="SSF56349">
    <property type="entry name" value="DNA breaking-rejoining enzymes"/>
    <property type="match status" value="1"/>
</dbReference>
<dbReference type="InterPro" id="IPR002104">
    <property type="entry name" value="Integrase_catalytic"/>
</dbReference>
<dbReference type="InterPro" id="IPR050090">
    <property type="entry name" value="Tyrosine_recombinase_XerCD"/>
</dbReference>
<dbReference type="Pfam" id="PF00589">
    <property type="entry name" value="Phage_integrase"/>
    <property type="match status" value="1"/>
</dbReference>
<dbReference type="Proteomes" id="UP000675940">
    <property type="component" value="Unassembled WGS sequence"/>
</dbReference>
<evidence type="ECO:0000256" key="1">
    <source>
        <dbReference type="ARBA" id="ARBA00008857"/>
    </source>
</evidence>
<evidence type="ECO:0000313" key="7">
    <source>
        <dbReference type="Proteomes" id="UP000675940"/>
    </source>
</evidence>
<evidence type="ECO:0000313" key="6">
    <source>
        <dbReference type="EMBL" id="MBP0481648.1"/>
    </source>
</evidence>
<dbReference type="PANTHER" id="PTHR30349">
    <property type="entry name" value="PHAGE INTEGRASE-RELATED"/>
    <property type="match status" value="1"/>
</dbReference>
<sequence length="368" mass="41247">MPQIIPRKRKDGSTAYLAQIAIKKNGKWWHRESRTFDTRSQAQAWHKKRSREIAAAGDDLRKVKGKGRTVGDAIDRYIADSGATIGRTKAQVLRTIREEYDIAEQPAEDVTSADLVDFLREISSRPEVGSASTVLNYASHLQAVFAVASTAYGIPLDRNAMRDALDAAKRLRLTAKSAKRSRRPTLDELGKLLSDFAQRHVARPRSCPMHRVIGFALFSTRRLDEITRLTWGGLDQTQGHARVFIKDMKHPGDKVGNDVWCDLPDQALQIALSMPRGQGDARVFPFNGATINTAFTRACHAAQIKDLRFHDLRHEGVSRLFETGLSIPQVAAVSGHRSWSSLQRYTHLRQTGAKYAGWEWIDRLSRAG</sequence>
<feature type="domain" description="Tyr recombinase" evidence="5">
    <location>
        <begin position="179"/>
        <end position="359"/>
    </location>
</feature>
<dbReference type="PROSITE" id="PS51898">
    <property type="entry name" value="TYR_RECOMBINASE"/>
    <property type="match status" value="1"/>
</dbReference>
<protein>
    <submittedName>
        <fullName evidence="6">Site-specific integrase</fullName>
    </submittedName>
</protein>
<dbReference type="GO" id="GO:0015074">
    <property type="term" value="P:DNA integration"/>
    <property type="evidence" value="ECO:0007669"/>
    <property type="project" value="UniProtKB-KW"/>
</dbReference>
<name>A0A940ML82_9RHOB</name>
<dbReference type="RefSeq" id="WP_209359519.1">
    <property type="nucleotide sequence ID" value="NZ_JAGISH010000002.1"/>
</dbReference>
<dbReference type="AlphaFoldDB" id="A0A940ML82"/>
<keyword evidence="4" id="KW-0233">DNA recombination</keyword>
<keyword evidence="2" id="KW-0229">DNA integration</keyword>
<keyword evidence="7" id="KW-1185">Reference proteome</keyword>
<dbReference type="CDD" id="cd00796">
    <property type="entry name" value="INT_Rci_Hp1_C"/>
    <property type="match status" value="1"/>
</dbReference>
<evidence type="ECO:0000256" key="2">
    <source>
        <dbReference type="ARBA" id="ARBA00022908"/>
    </source>
</evidence>
<dbReference type="PANTHER" id="PTHR30349:SF41">
    <property type="entry name" value="INTEGRASE_RECOMBINASE PROTEIN MJ0367-RELATED"/>
    <property type="match status" value="1"/>
</dbReference>
<dbReference type="InterPro" id="IPR013762">
    <property type="entry name" value="Integrase-like_cat_sf"/>
</dbReference>
<organism evidence="6 7">
    <name type="scientific">Sagittula salina</name>
    <dbReference type="NCBI Taxonomy" id="2820268"/>
    <lineage>
        <taxon>Bacteria</taxon>
        <taxon>Pseudomonadati</taxon>
        <taxon>Pseudomonadota</taxon>
        <taxon>Alphaproteobacteria</taxon>
        <taxon>Rhodobacterales</taxon>
        <taxon>Roseobacteraceae</taxon>
        <taxon>Sagittula</taxon>
    </lineage>
</organism>
<comment type="caution">
    <text evidence="6">The sequence shown here is derived from an EMBL/GenBank/DDBJ whole genome shotgun (WGS) entry which is preliminary data.</text>
</comment>
<keyword evidence="3" id="KW-0238">DNA-binding</keyword>
<reference evidence="6" key="1">
    <citation type="submission" date="2021-03" db="EMBL/GenBank/DDBJ databases">
        <title>Sagittula salina sp. nov. strain M10.9X isolated from the marine waste.</title>
        <authorList>
            <person name="Satari L."/>
            <person name="Molina-Menor E."/>
            <person name="Vidal-Verdu A."/>
            <person name="Pascual J."/>
            <person name="Pereto J."/>
            <person name="Porcar M."/>
        </authorList>
    </citation>
    <scope>NUCLEOTIDE SEQUENCE</scope>
    <source>
        <strain evidence="6">M10.9X</strain>
    </source>
</reference>
<accession>A0A940ML82</accession>
<dbReference type="EMBL" id="JAGISH010000002">
    <property type="protein sequence ID" value="MBP0481648.1"/>
    <property type="molecule type" value="Genomic_DNA"/>
</dbReference>
<gene>
    <name evidence="6" type="ORF">J5474_03975</name>
</gene>
<dbReference type="InterPro" id="IPR011010">
    <property type="entry name" value="DNA_brk_join_enz"/>
</dbReference>
<evidence type="ECO:0000256" key="3">
    <source>
        <dbReference type="ARBA" id="ARBA00023125"/>
    </source>
</evidence>
<evidence type="ECO:0000259" key="5">
    <source>
        <dbReference type="PROSITE" id="PS51898"/>
    </source>
</evidence>